<dbReference type="STRING" id="39490.ERS852448_00609"/>
<dbReference type="GO" id="GO:0032993">
    <property type="term" value="C:protein-DNA complex"/>
    <property type="evidence" value="ECO:0007669"/>
    <property type="project" value="TreeGrafter"/>
</dbReference>
<dbReference type="Proteomes" id="UP000095492">
    <property type="component" value="Unassembled WGS sequence"/>
</dbReference>
<reference evidence="13 15" key="2">
    <citation type="journal article" date="2019" name="Nat. Med.">
        <title>A library of human gut bacterial isolates paired with longitudinal multiomics data enables mechanistic microbiome research.</title>
        <authorList>
            <person name="Poyet M."/>
            <person name="Groussin M."/>
            <person name="Gibbons S.M."/>
            <person name="Avila-Pacheco J."/>
            <person name="Jiang X."/>
            <person name="Kearney S.M."/>
            <person name="Perrotta A.R."/>
            <person name="Berdy B."/>
            <person name="Zhao S."/>
            <person name="Lieberman T.D."/>
            <person name="Swanson P.K."/>
            <person name="Smith M."/>
            <person name="Roesemann S."/>
            <person name="Alexander J.E."/>
            <person name="Rich S.A."/>
            <person name="Livny J."/>
            <person name="Vlamakis H."/>
            <person name="Clish C."/>
            <person name="Bullock K."/>
            <person name="Deik A."/>
            <person name="Scott J."/>
            <person name="Pierce K.A."/>
            <person name="Xavier R.J."/>
            <person name="Alm E.J."/>
        </authorList>
    </citation>
    <scope>NUCLEOTIDE SEQUENCE [LARGE SCALE GENOMIC DNA]</scope>
    <source>
        <strain evidence="13 15">BIOML-A3</strain>
    </source>
</reference>
<evidence type="ECO:0000256" key="9">
    <source>
        <dbReference type="PROSITE-ProRule" id="PRU01091"/>
    </source>
</evidence>
<dbReference type="GO" id="GO:0005829">
    <property type="term" value="C:cytosol"/>
    <property type="evidence" value="ECO:0007669"/>
    <property type="project" value="TreeGrafter"/>
</dbReference>
<dbReference type="InterPro" id="IPR016032">
    <property type="entry name" value="Sig_transdc_resp-reg_C-effctor"/>
</dbReference>
<evidence type="ECO:0000256" key="2">
    <source>
        <dbReference type="ARBA" id="ARBA00022553"/>
    </source>
</evidence>
<name>A0A173RWP6_EUBRA</name>
<proteinExistence type="predicted"/>
<dbReference type="Gene3D" id="3.40.50.2300">
    <property type="match status" value="1"/>
</dbReference>
<keyword evidence="3" id="KW-0902">Two-component regulatory system</keyword>
<keyword evidence="5 9" id="KW-0238">DNA-binding</keyword>
<evidence type="ECO:0000256" key="4">
    <source>
        <dbReference type="ARBA" id="ARBA00023015"/>
    </source>
</evidence>
<dbReference type="EMBL" id="CYYA01000003">
    <property type="protein sequence ID" value="CUM81538.1"/>
    <property type="molecule type" value="Genomic_DNA"/>
</dbReference>
<dbReference type="InterPro" id="IPR001867">
    <property type="entry name" value="OmpR/PhoB-type_DNA-bd"/>
</dbReference>
<dbReference type="Pfam" id="PF00486">
    <property type="entry name" value="Trans_reg_C"/>
    <property type="match status" value="1"/>
</dbReference>
<dbReference type="PROSITE" id="PS50110">
    <property type="entry name" value="RESPONSE_REGULATORY"/>
    <property type="match status" value="1"/>
</dbReference>
<feature type="domain" description="OmpR/PhoB-type" evidence="11">
    <location>
        <begin position="130"/>
        <end position="229"/>
    </location>
</feature>
<keyword evidence="4" id="KW-0805">Transcription regulation</keyword>
<dbReference type="Pfam" id="PF00072">
    <property type="entry name" value="Response_reg"/>
    <property type="match status" value="1"/>
</dbReference>
<dbReference type="GeneID" id="42786036"/>
<dbReference type="InterPro" id="IPR011006">
    <property type="entry name" value="CheY-like_superfamily"/>
</dbReference>
<feature type="DNA-binding region" description="OmpR/PhoB-type" evidence="9">
    <location>
        <begin position="130"/>
        <end position="229"/>
    </location>
</feature>
<evidence type="ECO:0000256" key="8">
    <source>
        <dbReference type="PROSITE-ProRule" id="PRU00169"/>
    </source>
</evidence>
<dbReference type="FunFam" id="1.10.10.10:FF:000018">
    <property type="entry name" value="DNA-binding response regulator ResD"/>
    <property type="match status" value="1"/>
</dbReference>
<dbReference type="OrthoDB" id="9790442at2"/>
<dbReference type="GO" id="GO:0006355">
    <property type="term" value="P:regulation of DNA-templated transcription"/>
    <property type="evidence" value="ECO:0007669"/>
    <property type="project" value="InterPro"/>
</dbReference>
<accession>A0A173RWP6</accession>
<evidence type="ECO:0000259" key="10">
    <source>
        <dbReference type="PROSITE" id="PS50110"/>
    </source>
</evidence>
<feature type="modified residue" description="4-aspartylphosphate" evidence="8">
    <location>
        <position position="52"/>
    </location>
</feature>
<evidence type="ECO:0000256" key="1">
    <source>
        <dbReference type="ARBA" id="ARBA00018672"/>
    </source>
</evidence>
<dbReference type="SMART" id="SM00862">
    <property type="entry name" value="Trans_reg_C"/>
    <property type="match status" value="1"/>
</dbReference>
<evidence type="ECO:0000313" key="12">
    <source>
        <dbReference type="EMBL" id="CUM81538.1"/>
    </source>
</evidence>
<dbReference type="InterPro" id="IPR036388">
    <property type="entry name" value="WH-like_DNA-bd_sf"/>
</dbReference>
<dbReference type="SUPFAM" id="SSF52172">
    <property type="entry name" value="CheY-like"/>
    <property type="match status" value="1"/>
</dbReference>
<dbReference type="GO" id="GO:0000156">
    <property type="term" value="F:phosphorelay response regulator activity"/>
    <property type="evidence" value="ECO:0007669"/>
    <property type="project" value="TreeGrafter"/>
</dbReference>
<evidence type="ECO:0000259" key="11">
    <source>
        <dbReference type="PROSITE" id="PS51755"/>
    </source>
</evidence>
<dbReference type="SUPFAM" id="SSF46894">
    <property type="entry name" value="C-terminal effector domain of the bipartite response regulators"/>
    <property type="match status" value="1"/>
</dbReference>
<dbReference type="Gene3D" id="6.10.250.690">
    <property type="match status" value="1"/>
</dbReference>
<gene>
    <name evidence="12" type="primary">srrA_1</name>
    <name evidence="12" type="ORF">ERS852448_00609</name>
    <name evidence="13" type="ORF">GKE72_04890</name>
</gene>
<evidence type="ECO:0000256" key="7">
    <source>
        <dbReference type="ARBA" id="ARBA00024867"/>
    </source>
</evidence>
<comment type="function">
    <text evidence="7">May play the central regulatory role in sporulation. It may be an element of the effector pathway responsible for the activation of sporulation genes in response to nutritional stress. Spo0A may act in concert with spo0H (a sigma factor) to control the expression of some genes that are critical to the sporulation process.</text>
</comment>
<dbReference type="Proteomes" id="UP000431304">
    <property type="component" value="Unassembled WGS sequence"/>
</dbReference>
<evidence type="ECO:0000256" key="5">
    <source>
        <dbReference type="ARBA" id="ARBA00023125"/>
    </source>
</evidence>
<dbReference type="PANTHER" id="PTHR48111">
    <property type="entry name" value="REGULATOR OF RPOS"/>
    <property type="match status" value="1"/>
</dbReference>
<dbReference type="CDD" id="cd17574">
    <property type="entry name" value="REC_OmpR"/>
    <property type="match status" value="1"/>
</dbReference>
<dbReference type="PANTHER" id="PTHR48111:SF26">
    <property type="entry name" value="STAGE 0 SPORULATION PROTEIN A HOMOLOG"/>
    <property type="match status" value="1"/>
</dbReference>
<evidence type="ECO:0000313" key="14">
    <source>
        <dbReference type="Proteomes" id="UP000095492"/>
    </source>
</evidence>
<reference evidence="12 14" key="1">
    <citation type="submission" date="2015-09" db="EMBL/GenBank/DDBJ databases">
        <authorList>
            <consortium name="Pathogen Informatics"/>
        </authorList>
    </citation>
    <scope>NUCLEOTIDE SEQUENCE [LARGE SCALE GENOMIC DNA]</scope>
    <source>
        <strain evidence="12 14">2789STDY5608891</strain>
    </source>
</reference>
<dbReference type="GO" id="GO:0000976">
    <property type="term" value="F:transcription cis-regulatory region binding"/>
    <property type="evidence" value="ECO:0007669"/>
    <property type="project" value="TreeGrafter"/>
</dbReference>
<dbReference type="PROSITE" id="PS51755">
    <property type="entry name" value="OMPR_PHOB"/>
    <property type="match status" value="1"/>
</dbReference>
<dbReference type="AlphaFoldDB" id="A0A173RWP6"/>
<evidence type="ECO:0000313" key="15">
    <source>
        <dbReference type="Proteomes" id="UP000431304"/>
    </source>
</evidence>
<keyword evidence="2 8" id="KW-0597">Phosphoprotein</keyword>
<feature type="domain" description="Response regulatory" evidence="10">
    <location>
        <begin position="3"/>
        <end position="116"/>
    </location>
</feature>
<dbReference type="FunFam" id="3.40.50.2300:FF:000001">
    <property type="entry name" value="DNA-binding response regulator PhoB"/>
    <property type="match status" value="1"/>
</dbReference>
<protein>
    <recommendedName>
        <fullName evidence="1">Stage 0 sporulation protein A homolog</fullName>
    </recommendedName>
</protein>
<keyword evidence="6" id="KW-0804">Transcription</keyword>
<evidence type="ECO:0000256" key="3">
    <source>
        <dbReference type="ARBA" id="ARBA00023012"/>
    </source>
</evidence>
<dbReference type="RefSeq" id="WP_021738533.1">
    <property type="nucleotide sequence ID" value="NZ_CABKSU010000037.1"/>
</dbReference>
<dbReference type="CDD" id="cd00383">
    <property type="entry name" value="trans_reg_C"/>
    <property type="match status" value="1"/>
</dbReference>
<dbReference type="Gene3D" id="1.10.10.10">
    <property type="entry name" value="Winged helix-like DNA-binding domain superfamily/Winged helix DNA-binding domain"/>
    <property type="match status" value="1"/>
</dbReference>
<dbReference type="SMART" id="SM00448">
    <property type="entry name" value="REC"/>
    <property type="match status" value="1"/>
</dbReference>
<dbReference type="InterPro" id="IPR001789">
    <property type="entry name" value="Sig_transdc_resp-reg_receiver"/>
</dbReference>
<evidence type="ECO:0000256" key="6">
    <source>
        <dbReference type="ARBA" id="ARBA00023163"/>
    </source>
</evidence>
<evidence type="ECO:0000313" key="13">
    <source>
        <dbReference type="EMBL" id="MSD15417.1"/>
    </source>
</evidence>
<dbReference type="EMBL" id="WKRA01000005">
    <property type="protein sequence ID" value="MSD15417.1"/>
    <property type="molecule type" value="Genomic_DNA"/>
</dbReference>
<sequence length="229" mass="26383">MSKILIVEDEEAIADLEKDYLELSGFDVEIENDGTSGMERALNEDFDMFILDLMLPGTDGFEICRKIREKKNTPVLMVSAKKDDIDKIRGLGLGADDYITKPFSPSELVARVKAHLARYERLIGSTAQKNDIIEIRGIRIDKTARRVWVNEEEKQFTTKEFDLLTFLAENPNHVFTKDELFSKIWDMESIGDIATVTVHIKKIREKIEFNTAKPQYIETIWGVGYRFKL</sequence>
<dbReference type="InterPro" id="IPR039420">
    <property type="entry name" value="WalR-like"/>
</dbReference>
<organism evidence="12 14">
    <name type="scientific">Eubacterium ramulus</name>
    <dbReference type="NCBI Taxonomy" id="39490"/>
    <lineage>
        <taxon>Bacteria</taxon>
        <taxon>Bacillati</taxon>
        <taxon>Bacillota</taxon>
        <taxon>Clostridia</taxon>
        <taxon>Eubacteriales</taxon>
        <taxon>Eubacteriaceae</taxon>
        <taxon>Eubacterium</taxon>
    </lineage>
</organism>